<dbReference type="EMBL" id="CP093442">
    <property type="protein sequence ID" value="UOE99831.1"/>
    <property type="molecule type" value="Genomic_DNA"/>
</dbReference>
<evidence type="ECO:0000256" key="1">
    <source>
        <dbReference type="SAM" id="MobiDB-lite"/>
    </source>
</evidence>
<keyword evidence="4" id="KW-1185">Reference proteome</keyword>
<accession>A0ABY4C4E4</accession>
<organism evidence="3 4">
    <name type="scientific">Bdellovibrio reynosensis</name>
    <dbReference type="NCBI Taxonomy" id="2835041"/>
    <lineage>
        <taxon>Bacteria</taxon>
        <taxon>Pseudomonadati</taxon>
        <taxon>Bdellovibrionota</taxon>
        <taxon>Bdellovibrionia</taxon>
        <taxon>Bdellovibrionales</taxon>
        <taxon>Pseudobdellovibrionaceae</taxon>
        <taxon>Bdellovibrio</taxon>
    </lineage>
</organism>
<name>A0ABY4C4E4_9BACT</name>
<evidence type="ECO:0000313" key="4">
    <source>
        <dbReference type="Proteomes" id="UP000830116"/>
    </source>
</evidence>
<feature type="region of interest" description="Disordered" evidence="1">
    <location>
        <begin position="80"/>
        <end position="103"/>
    </location>
</feature>
<dbReference type="RefSeq" id="WP_243535164.1">
    <property type="nucleotide sequence ID" value="NZ_CP093442.1"/>
</dbReference>
<feature type="chain" id="PRO_5046957853" evidence="2">
    <location>
        <begin position="20"/>
        <end position="308"/>
    </location>
</feature>
<protein>
    <submittedName>
        <fullName evidence="3">Uncharacterized protein</fullName>
    </submittedName>
</protein>
<dbReference type="Proteomes" id="UP000830116">
    <property type="component" value="Chromosome"/>
</dbReference>
<feature type="signal peptide" evidence="2">
    <location>
        <begin position="1"/>
        <end position="19"/>
    </location>
</feature>
<sequence length="308" mass="33951">MNRQLFLAALMTLTVQANAQTSTTTVSAPATQESVLKTDSVLQNKKFEDNKEITDSKLKAEGGSFSRYSLKVSLNFSGPPVGDLSNKRQPNPDGNIGNSETSLGGSLSARYRLDSKSALSTGTGVSALTPFHGVERVDVRNPFLRYDRSSRLGEVQIRNSYDVSLNTNPAFQKVGQTSGVGYDNSVVYNIGTSGFAVGLDSSISAFIYDRGYEKSDRTASRYYVGFYPQVKYNFSDKVNMYNSFAFGFANPRARDSEFDLLNKTVSGRLGMGMAFTKDIYFAPFLNYYPENLRTESTTFSFSTIFSIL</sequence>
<gene>
    <name evidence="3" type="ORF">MNR06_08995</name>
</gene>
<reference evidence="3" key="1">
    <citation type="submission" date="2022-03" db="EMBL/GenBank/DDBJ databases">
        <title>Genome Identification and Characterization of new species Bdellovibrio reynosense LBG001 sp. nov. from a Mexico soil sample.</title>
        <authorList>
            <person name="Camilli A."/>
            <person name="Ajao Y."/>
            <person name="Guo X."/>
        </authorList>
    </citation>
    <scope>NUCLEOTIDE SEQUENCE</scope>
    <source>
        <strain evidence="3">LBG001</strain>
    </source>
</reference>
<evidence type="ECO:0000313" key="3">
    <source>
        <dbReference type="EMBL" id="UOE99831.1"/>
    </source>
</evidence>
<keyword evidence="2" id="KW-0732">Signal</keyword>
<evidence type="ECO:0000256" key="2">
    <source>
        <dbReference type="SAM" id="SignalP"/>
    </source>
</evidence>
<proteinExistence type="predicted"/>